<proteinExistence type="predicted"/>
<accession>A0A0F9KKE2</accession>
<reference evidence="1" key="1">
    <citation type="journal article" date="2015" name="Nature">
        <title>Complex archaea that bridge the gap between prokaryotes and eukaryotes.</title>
        <authorList>
            <person name="Spang A."/>
            <person name="Saw J.H."/>
            <person name="Jorgensen S.L."/>
            <person name="Zaremba-Niedzwiedzka K."/>
            <person name="Martijn J."/>
            <person name="Lind A.E."/>
            <person name="van Eijk R."/>
            <person name="Schleper C."/>
            <person name="Guy L."/>
            <person name="Ettema T.J."/>
        </authorList>
    </citation>
    <scope>NUCLEOTIDE SEQUENCE</scope>
</reference>
<evidence type="ECO:0008006" key="2">
    <source>
        <dbReference type="Google" id="ProtNLM"/>
    </source>
</evidence>
<name>A0A0F9KKE2_9ZZZZ</name>
<protein>
    <recommendedName>
        <fullName evidence="2">Terminase large subunit gp17-like C-terminal domain-containing protein</fullName>
    </recommendedName>
</protein>
<evidence type="ECO:0000313" key="1">
    <source>
        <dbReference type="EMBL" id="KKM75246.1"/>
    </source>
</evidence>
<organism evidence="1">
    <name type="scientific">marine sediment metagenome</name>
    <dbReference type="NCBI Taxonomy" id="412755"/>
    <lineage>
        <taxon>unclassified sequences</taxon>
        <taxon>metagenomes</taxon>
        <taxon>ecological metagenomes</taxon>
    </lineage>
</organism>
<gene>
    <name evidence="1" type="ORF">LCGC14_1392220</name>
</gene>
<comment type="caution">
    <text evidence="1">The sequence shown here is derived from an EMBL/GenBank/DDBJ whole genome shotgun (WGS) entry which is preliminary data.</text>
</comment>
<dbReference type="EMBL" id="LAZR01009011">
    <property type="protein sequence ID" value="KKM75246.1"/>
    <property type="molecule type" value="Genomic_DNA"/>
</dbReference>
<dbReference type="AlphaFoldDB" id="A0A0F9KKE2"/>
<sequence length="379" mass="44380">MAQDQEEYNRYLTEQFAGYNSYIRTWIYEKFMHSPLKFLCFFTGNKWGKTIAVARCSGERILGRHPIPRKNVLYFTCTNDDEDNRHEFSPRDMKQMFPRTGPLIELRGDEECPHCTAPVEEVKRQERVIRFASGILPMEGEDSYHKNEDKVNEFESLEVKNVQYPAFIKIFPPYLIFKHPTTRVKNLVLHDVYDRGHITIEFTSFKQSLITKTGHSRLWVWGDEQMSEEEVSDAKARVVFEKGDIILTCTPIPTPSSHLSFYYNEFYEKARIYYRTEAVANKMTEVYGRTFGRMEETDSDMSCAVFQASSYDNPKIDHREVDELLMTHDDPVMNDIKIFGLFKQLSGKIFPCFDYHVHCYGGGNKEVFDPFRPEGRLVA</sequence>